<evidence type="ECO:0000313" key="7">
    <source>
        <dbReference type="EMBL" id="KTQ85308.1"/>
    </source>
</evidence>
<feature type="transmembrane region" description="Helical" evidence="6">
    <location>
        <begin position="247"/>
        <end position="271"/>
    </location>
</feature>
<dbReference type="InterPro" id="IPR001851">
    <property type="entry name" value="ABC_transp_permease"/>
</dbReference>
<dbReference type="AlphaFoldDB" id="A0A175R301"/>
<organism evidence="7 8">
    <name type="scientific">Aureimonas ureilytica</name>
    <dbReference type="NCBI Taxonomy" id="401562"/>
    <lineage>
        <taxon>Bacteria</taxon>
        <taxon>Pseudomonadati</taxon>
        <taxon>Pseudomonadota</taxon>
        <taxon>Alphaproteobacteria</taxon>
        <taxon>Hyphomicrobiales</taxon>
        <taxon>Aurantimonadaceae</taxon>
        <taxon>Aureimonas</taxon>
    </lineage>
</organism>
<protein>
    <submittedName>
        <fullName evidence="7">ABC transporter permease</fullName>
    </submittedName>
</protein>
<keyword evidence="5 6" id="KW-0472">Membrane</keyword>
<dbReference type="Pfam" id="PF02653">
    <property type="entry name" value="BPD_transp_2"/>
    <property type="match status" value="1"/>
</dbReference>
<reference evidence="7 8" key="1">
    <citation type="journal article" date="2016" name="Front. Microbiol.">
        <title>Genomic Resource of Rice Seed Associated Bacteria.</title>
        <authorList>
            <person name="Midha S."/>
            <person name="Bansal K."/>
            <person name="Sharma S."/>
            <person name="Kumar N."/>
            <person name="Patil P.P."/>
            <person name="Chaudhry V."/>
            <person name="Patil P.B."/>
        </authorList>
    </citation>
    <scope>NUCLEOTIDE SEQUENCE [LARGE SCALE GENOMIC DNA]</scope>
    <source>
        <strain evidence="7 8">NS226</strain>
    </source>
</reference>
<dbReference type="GO" id="GO:0005886">
    <property type="term" value="C:plasma membrane"/>
    <property type="evidence" value="ECO:0007669"/>
    <property type="project" value="UniProtKB-SubCell"/>
</dbReference>
<evidence type="ECO:0000256" key="5">
    <source>
        <dbReference type="ARBA" id="ARBA00023136"/>
    </source>
</evidence>
<dbReference type="CDD" id="cd06581">
    <property type="entry name" value="TM_PBP1_LivM_like"/>
    <property type="match status" value="1"/>
</dbReference>
<dbReference type="GO" id="GO:0015658">
    <property type="term" value="F:branched-chain amino acid transmembrane transporter activity"/>
    <property type="evidence" value="ECO:0007669"/>
    <property type="project" value="InterPro"/>
</dbReference>
<keyword evidence="2" id="KW-1003">Cell membrane</keyword>
<feature type="transmembrane region" description="Helical" evidence="6">
    <location>
        <begin position="12"/>
        <end position="42"/>
    </location>
</feature>
<dbReference type="PANTHER" id="PTHR30482">
    <property type="entry name" value="HIGH-AFFINITY BRANCHED-CHAIN AMINO ACID TRANSPORT SYSTEM PERMEASE"/>
    <property type="match status" value="1"/>
</dbReference>
<gene>
    <name evidence="7" type="ORF">NS226_20380</name>
</gene>
<evidence type="ECO:0000256" key="6">
    <source>
        <dbReference type="SAM" id="Phobius"/>
    </source>
</evidence>
<evidence type="ECO:0000313" key="8">
    <source>
        <dbReference type="Proteomes" id="UP000078272"/>
    </source>
</evidence>
<feature type="transmembrane region" description="Helical" evidence="6">
    <location>
        <begin position="138"/>
        <end position="156"/>
    </location>
</feature>
<comment type="caution">
    <text evidence="7">The sequence shown here is derived from an EMBL/GenBank/DDBJ whole genome shotgun (WGS) entry which is preliminary data.</text>
</comment>
<feature type="transmembrane region" description="Helical" evidence="6">
    <location>
        <begin position="48"/>
        <end position="70"/>
    </location>
</feature>
<keyword evidence="4 6" id="KW-1133">Transmembrane helix</keyword>
<feature type="transmembrane region" description="Helical" evidence="6">
    <location>
        <begin position="283"/>
        <end position="299"/>
    </location>
</feature>
<keyword evidence="3 6" id="KW-0812">Transmembrane</keyword>
<evidence type="ECO:0000256" key="2">
    <source>
        <dbReference type="ARBA" id="ARBA00022475"/>
    </source>
</evidence>
<dbReference type="STRING" id="401562.NS365_07690"/>
<comment type="subcellular location">
    <subcellularLocation>
        <location evidence="1">Cell membrane</location>
        <topology evidence="1">Multi-pass membrane protein</topology>
    </subcellularLocation>
</comment>
<feature type="transmembrane region" description="Helical" evidence="6">
    <location>
        <begin position="82"/>
        <end position="103"/>
    </location>
</feature>
<evidence type="ECO:0000256" key="4">
    <source>
        <dbReference type="ARBA" id="ARBA00022989"/>
    </source>
</evidence>
<dbReference type="EMBL" id="LDPZ01000062">
    <property type="protein sequence ID" value="KTQ85308.1"/>
    <property type="molecule type" value="Genomic_DNA"/>
</dbReference>
<dbReference type="InterPro" id="IPR043428">
    <property type="entry name" value="LivM-like"/>
</dbReference>
<feature type="transmembrane region" description="Helical" evidence="6">
    <location>
        <begin position="162"/>
        <end position="188"/>
    </location>
</feature>
<evidence type="ECO:0000256" key="1">
    <source>
        <dbReference type="ARBA" id="ARBA00004651"/>
    </source>
</evidence>
<accession>A0A175R301</accession>
<dbReference type="Proteomes" id="UP000078272">
    <property type="component" value="Unassembled WGS sequence"/>
</dbReference>
<proteinExistence type="predicted"/>
<name>A0A175R301_9HYPH</name>
<sequence>MRRRSRWGPGEITFWAAAAASLVVAPDYLLLLNEIAILALFALSLDLILGYAGIVSLGHAAFFGFGAYAAGLFARDVYGEPVTGLLVAGAASGLLGFATSFLVLRGSDLTRLMITLGLALMLFEAANRFAGVTGGADGLLGITMLPVLGLFEFDLWGQVAYAYSLGVLFVLFLVARRVVHSPFGLSLIAIRNNPLRAAALGMAPRRRLVAVYTLAAAYAGVAGALLAQTTQFVSLDVLALHRSADALLVLVLGGAGYLYGGLIGAAIFRVLQEWLSGITPQYWQFWIGFILVAIVLFGRERLTQVPRRLVQRLGAMVRGRTP</sequence>
<evidence type="ECO:0000256" key="3">
    <source>
        <dbReference type="ARBA" id="ARBA00022692"/>
    </source>
</evidence>
<feature type="transmembrane region" description="Helical" evidence="6">
    <location>
        <begin position="209"/>
        <end position="227"/>
    </location>
</feature>
<dbReference type="PATRIC" id="fig|401562.3.peg.4506"/>
<dbReference type="PANTHER" id="PTHR30482:SF17">
    <property type="entry name" value="ABC TRANSPORTER ATP-BINDING PROTEIN"/>
    <property type="match status" value="1"/>
</dbReference>